<dbReference type="PANTHER" id="PTHR12227">
    <property type="entry name" value="GLYCERATE KINASE"/>
    <property type="match status" value="1"/>
</dbReference>
<dbReference type="GO" id="GO:0008887">
    <property type="term" value="F:glycerate kinase activity"/>
    <property type="evidence" value="ECO:0007669"/>
    <property type="project" value="InterPro"/>
</dbReference>
<evidence type="ECO:0000313" key="3">
    <source>
        <dbReference type="EMBL" id="HEC05592.1"/>
    </source>
</evidence>
<dbReference type="Pfam" id="PF05161">
    <property type="entry name" value="MOFRL"/>
    <property type="match status" value="1"/>
</dbReference>
<evidence type="ECO:0000259" key="2">
    <source>
        <dbReference type="Pfam" id="PF13660"/>
    </source>
</evidence>
<dbReference type="InterPro" id="IPR007835">
    <property type="entry name" value="MOFRL"/>
</dbReference>
<dbReference type="GO" id="GO:0005737">
    <property type="term" value="C:cytoplasm"/>
    <property type="evidence" value="ECO:0007669"/>
    <property type="project" value="TreeGrafter"/>
</dbReference>
<evidence type="ECO:0000259" key="1">
    <source>
        <dbReference type="Pfam" id="PF05161"/>
    </source>
</evidence>
<gene>
    <name evidence="3" type="ORF">ENJ12_01960</name>
</gene>
<protein>
    <submittedName>
        <fullName evidence="3">DUF4147 domain-containing protein</fullName>
    </submittedName>
</protein>
<dbReference type="Gene3D" id="3.40.50.10180">
    <property type="entry name" value="Glycerate kinase, MOFRL-like N-terminal domain"/>
    <property type="match status" value="1"/>
</dbReference>
<dbReference type="PANTHER" id="PTHR12227:SF0">
    <property type="entry name" value="GLYCERATE KINASE"/>
    <property type="match status" value="1"/>
</dbReference>
<dbReference type="Gene3D" id="3.40.1480.10">
    <property type="entry name" value="MOFRL domain"/>
    <property type="match status" value="1"/>
</dbReference>
<sequence>SGLDIHAMNSLRCRISDIKGGGLLRYIAHRPTTVLLVSDVPGDDPAVIGSGLLFPSPQGKLPADLPEWLAALPMRPPVPEQTVVPRHHLVATSAQAVAAAAQKARSLGYVTHAGYPPMEGDAAEHGAAFARSLSEAPPGVHIVGGETTVVLPPHPGRGGRNQHLALAAAREIAGRDDLLILAAGTDGSDGPGEDAGALVDGSTWQRARDEGLDPALALEQADSGSVLEATGDLISTGPTGTNVMDLLIGLKVPESG</sequence>
<dbReference type="InterPro" id="IPR038614">
    <property type="entry name" value="GK_N_sf"/>
</dbReference>
<dbReference type="InterPro" id="IPR039760">
    <property type="entry name" value="MOFRL_protein"/>
</dbReference>
<proteinExistence type="predicted"/>
<comment type="caution">
    <text evidence="3">The sequence shown here is derived from an EMBL/GenBank/DDBJ whole genome shotgun (WGS) entry which is preliminary data.</text>
</comment>
<reference evidence="3" key="1">
    <citation type="journal article" date="2020" name="mSystems">
        <title>Genome- and Community-Level Interaction Insights into Carbon Utilization and Element Cycling Functions of Hydrothermarchaeota in Hydrothermal Sediment.</title>
        <authorList>
            <person name="Zhou Z."/>
            <person name="Liu Y."/>
            <person name="Xu W."/>
            <person name="Pan J."/>
            <person name="Luo Z.H."/>
            <person name="Li M."/>
        </authorList>
    </citation>
    <scope>NUCLEOTIDE SEQUENCE [LARGE SCALE GENOMIC DNA]</scope>
    <source>
        <strain evidence="3">HyVt-458</strain>
    </source>
</reference>
<dbReference type="InterPro" id="IPR037035">
    <property type="entry name" value="GK-like_C_sf"/>
</dbReference>
<feature type="domain" description="MOFRL-associated" evidence="2">
    <location>
        <begin position="1"/>
        <end position="58"/>
    </location>
</feature>
<dbReference type="EMBL" id="DRLF01000077">
    <property type="protein sequence ID" value="HEC05592.1"/>
    <property type="molecule type" value="Genomic_DNA"/>
</dbReference>
<dbReference type="Pfam" id="PF13660">
    <property type="entry name" value="DUF4147"/>
    <property type="match status" value="1"/>
</dbReference>
<organism evidence="3">
    <name type="scientific">Thiolapillus brandeum</name>
    <dbReference type="NCBI Taxonomy" id="1076588"/>
    <lineage>
        <taxon>Bacteria</taxon>
        <taxon>Pseudomonadati</taxon>
        <taxon>Pseudomonadota</taxon>
        <taxon>Gammaproteobacteria</taxon>
        <taxon>Chromatiales</taxon>
        <taxon>Sedimenticolaceae</taxon>
        <taxon>Thiolapillus</taxon>
    </lineage>
</organism>
<feature type="domain" description="MOFRL" evidence="1">
    <location>
        <begin position="140"/>
        <end position="245"/>
    </location>
</feature>
<dbReference type="SUPFAM" id="SSF82544">
    <property type="entry name" value="GckA/TtuD-like"/>
    <property type="match status" value="1"/>
</dbReference>
<name>A0A831RUX8_9GAMM</name>
<accession>A0A831RUX8</accession>
<feature type="non-terminal residue" evidence="3">
    <location>
        <position position="1"/>
    </location>
</feature>
<dbReference type="Proteomes" id="UP000886339">
    <property type="component" value="Unassembled WGS sequence"/>
</dbReference>
<dbReference type="AlphaFoldDB" id="A0A831RUX8"/>
<dbReference type="InterPro" id="IPR025286">
    <property type="entry name" value="MOFRL_assoc_dom"/>
</dbReference>